<evidence type="ECO:0000256" key="1">
    <source>
        <dbReference type="SAM" id="MobiDB-lite"/>
    </source>
</evidence>
<dbReference type="EMBL" id="BKZV01000007">
    <property type="protein sequence ID" value="GER85366.1"/>
    <property type="molecule type" value="Genomic_DNA"/>
</dbReference>
<dbReference type="InterPro" id="IPR009061">
    <property type="entry name" value="DNA-bd_dom_put_sf"/>
</dbReference>
<comment type="caution">
    <text evidence="3">The sequence shown here is derived from an EMBL/GenBank/DDBJ whole genome shotgun (WGS) entry which is preliminary data.</text>
</comment>
<dbReference type="InterPro" id="IPR010093">
    <property type="entry name" value="SinI_DNA-bd"/>
</dbReference>
<name>A0A5J4KIH3_9CHLR</name>
<dbReference type="InterPro" id="IPR041657">
    <property type="entry name" value="HTH_17"/>
</dbReference>
<sequence length="96" mass="10900">MTERSNHGDEWLTTNEVSKLIGIGPKTVVRMVERGELTGYRVASRWRFKRHDIEAYLEAHRYGPERPLGTRQEGKRNGDAQQEPGTTAEGTTEQSS</sequence>
<organism evidence="3 4">
    <name type="scientific">Thermogemmatispora aurantia</name>
    <dbReference type="NCBI Taxonomy" id="2045279"/>
    <lineage>
        <taxon>Bacteria</taxon>
        <taxon>Bacillati</taxon>
        <taxon>Chloroflexota</taxon>
        <taxon>Ktedonobacteria</taxon>
        <taxon>Thermogemmatisporales</taxon>
        <taxon>Thermogemmatisporaceae</taxon>
        <taxon>Thermogemmatispora</taxon>
    </lineage>
</organism>
<evidence type="ECO:0000313" key="3">
    <source>
        <dbReference type="EMBL" id="GER85366.1"/>
    </source>
</evidence>
<accession>A0A5J4KIH3</accession>
<dbReference type="GO" id="GO:0003677">
    <property type="term" value="F:DNA binding"/>
    <property type="evidence" value="ECO:0007669"/>
    <property type="project" value="InterPro"/>
</dbReference>
<dbReference type="Proteomes" id="UP000334820">
    <property type="component" value="Unassembled WGS sequence"/>
</dbReference>
<feature type="compositionally biased region" description="Polar residues" evidence="1">
    <location>
        <begin position="79"/>
        <end position="96"/>
    </location>
</feature>
<evidence type="ECO:0000259" key="2">
    <source>
        <dbReference type="Pfam" id="PF12728"/>
    </source>
</evidence>
<feature type="domain" description="Helix-turn-helix" evidence="2">
    <location>
        <begin position="11"/>
        <end position="60"/>
    </location>
</feature>
<gene>
    <name evidence="3" type="ORF">KTAU_40010</name>
</gene>
<dbReference type="Pfam" id="PF12728">
    <property type="entry name" value="HTH_17"/>
    <property type="match status" value="1"/>
</dbReference>
<proteinExistence type="predicted"/>
<keyword evidence="4" id="KW-1185">Reference proteome</keyword>
<feature type="region of interest" description="Disordered" evidence="1">
    <location>
        <begin position="60"/>
        <end position="96"/>
    </location>
</feature>
<evidence type="ECO:0000313" key="4">
    <source>
        <dbReference type="Proteomes" id="UP000334820"/>
    </source>
</evidence>
<reference evidence="3 4" key="1">
    <citation type="journal article" date="2019" name="Int. J. Syst. Evol. Microbiol.">
        <title>Thermogemmatispora aurantia sp. nov. and Thermogemmatispora argillosa sp. nov., within the class Ktedonobacteria, and emended description of the genus Thermogemmatispora.</title>
        <authorList>
            <person name="Zheng Y."/>
            <person name="Wang C.M."/>
            <person name="Sakai Y."/>
            <person name="Abe K."/>
            <person name="Yokota A."/>
            <person name="Yabe S."/>
        </authorList>
    </citation>
    <scope>NUCLEOTIDE SEQUENCE [LARGE SCALE GENOMIC DNA]</scope>
    <source>
        <strain evidence="3 4">A1-2</strain>
    </source>
</reference>
<dbReference type="SUPFAM" id="SSF46955">
    <property type="entry name" value="Putative DNA-binding domain"/>
    <property type="match status" value="1"/>
</dbReference>
<dbReference type="NCBIfam" id="TIGR01764">
    <property type="entry name" value="excise"/>
    <property type="match status" value="1"/>
</dbReference>
<dbReference type="AlphaFoldDB" id="A0A5J4KIH3"/>
<protein>
    <recommendedName>
        <fullName evidence="2">Helix-turn-helix domain-containing protein</fullName>
    </recommendedName>
</protein>
<dbReference type="RefSeq" id="WP_052888824.1">
    <property type="nucleotide sequence ID" value="NZ_BKZV01000007.1"/>
</dbReference>